<evidence type="ECO:0000313" key="1">
    <source>
        <dbReference type="EMBL" id="TGZ79683.1"/>
    </source>
</evidence>
<evidence type="ECO:0000313" key="2">
    <source>
        <dbReference type="Proteomes" id="UP000298138"/>
    </source>
</evidence>
<dbReference type="InParanoid" id="A0A4S2MT84"/>
<sequence length="95" mass="10116">MASSTATVTFPRGIYVVSVCVCAVTCFTEFACVGRCCCVQVVASIASVEEKGDESGLQRSVTEDSTVERPDGLRRCCGRVPDTDKTVQMNGDVII</sequence>
<reference evidence="1 2" key="1">
    <citation type="submission" date="2019-04" db="EMBL/GenBank/DDBJ databases">
        <title>Comparative genomics and transcriptomics to analyze fruiting body development in filamentous ascomycetes.</title>
        <authorList>
            <consortium name="DOE Joint Genome Institute"/>
            <person name="Lutkenhaus R."/>
            <person name="Traeger S."/>
            <person name="Breuer J."/>
            <person name="Kuo A."/>
            <person name="Lipzen A."/>
            <person name="Pangilinan J."/>
            <person name="Dilworth D."/>
            <person name="Sandor L."/>
            <person name="Poggeler S."/>
            <person name="Barry K."/>
            <person name="Grigoriev I.V."/>
            <person name="Nowrousian M."/>
        </authorList>
    </citation>
    <scope>NUCLEOTIDE SEQUENCE [LARGE SCALE GENOMIC DNA]</scope>
    <source>
        <strain evidence="1 2">CBS 389.68</strain>
    </source>
</reference>
<accession>A0A4S2MT84</accession>
<dbReference type="Proteomes" id="UP000298138">
    <property type="component" value="Unassembled WGS sequence"/>
</dbReference>
<dbReference type="AlphaFoldDB" id="A0A4S2MT84"/>
<protein>
    <submittedName>
        <fullName evidence="1">Uncharacterized protein</fullName>
    </submittedName>
</protein>
<proteinExistence type="predicted"/>
<dbReference type="EMBL" id="ML220130">
    <property type="protein sequence ID" value="TGZ79683.1"/>
    <property type="molecule type" value="Genomic_DNA"/>
</dbReference>
<gene>
    <name evidence="1" type="ORF">EX30DRAFT_342300</name>
</gene>
<keyword evidence="2" id="KW-1185">Reference proteome</keyword>
<organism evidence="1 2">
    <name type="scientific">Ascodesmis nigricans</name>
    <dbReference type="NCBI Taxonomy" id="341454"/>
    <lineage>
        <taxon>Eukaryota</taxon>
        <taxon>Fungi</taxon>
        <taxon>Dikarya</taxon>
        <taxon>Ascomycota</taxon>
        <taxon>Pezizomycotina</taxon>
        <taxon>Pezizomycetes</taxon>
        <taxon>Pezizales</taxon>
        <taxon>Ascodesmidaceae</taxon>
        <taxon>Ascodesmis</taxon>
    </lineage>
</organism>
<name>A0A4S2MT84_9PEZI</name>